<organism evidence="3 4">
    <name type="scientific">Marilutibacter aestuarii</name>
    <dbReference type="NCBI Taxonomy" id="1706195"/>
    <lineage>
        <taxon>Bacteria</taxon>
        <taxon>Pseudomonadati</taxon>
        <taxon>Pseudomonadota</taxon>
        <taxon>Gammaproteobacteria</taxon>
        <taxon>Lysobacterales</taxon>
        <taxon>Lysobacteraceae</taxon>
        <taxon>Marilutibacter</taxon>
    </lineage>
</organism>
<keyword evidence="1" id="KW-0175">Coiled coil</keyword>
<sequence length="159" mass="17313">MLQDAAAHYTILTAMLAPAFFLTATASLLMSANARLARVIDRARTLLQELESASDDQELRRIESQIAIQRRRSRITLYGGQLLYIAVSCFVGTSLTVAADAFLGYRFVSAPTALAALGVTMLLAASVLLAYESTLAVRVINDEMDHGHARATARRNRGR</sequence>
<keyword evidence="2" id="KW-1133">Transmembrane helix</keyword>
<accession>A0A508ACR1</accession>
<evidence type="ECO:0000313" key="4">
    <source>
        <dbReference type="Proteomes" id="UP000318212"/>
    </source>
</evidence>
<feature type="transmembrane region" description="Helical" evidence="2">
    <location>
        <begin position="111"/>
        <end position="131"/>
    </location>
</feature>
<comment type="caution">
    <text evidence="3">The sequence shown here is derived from an EMBL/GenBank/DDBJ whole genome shotgun (WGS) entry which is preliminary data.</text>
</comment>
<feature type="transmembrane region" description="Helical" evidence="2">
    <location>
        <begin position="6"/>
        <end position="29"/>
    </location>
</feature>
<dbReference type="InterPro" id="IPR021279">
    <property type="entry name" value="DUF2721"/>
</dbReference>
<dbReference type="RefSeq" id="WP_141518036.1">
    <property type="nucleotide sequence ID" value="NZ_VICE01000066.1"/>
</dbReference>
<proteinExistence type="predicted"/>
<feature type="transmembrane region" description="Helical" evidence="2">
    <location>
        <begin position="82"/>
        <end position="105"/>
    </location>
</feature>
<dbReference type="AlphaFoldDB" id="A0A508ACR1"/>
<reference evidence="3 4" key="1">
    <citation type="submission" date="2019-06" db="EMBL/GenBank/DDBJ databases">
        <title>Lysobacter alkalisoli sp. nov. isolated from saline soil.</title>
        <authorList>
            <person name="Sun J.-Q."/>
            <person name="Xu L."/>
        </authorList>
    </citation>
    <scope>NUCLEOTIDE SEQUENCE [LARGE SCALE GENOMIC DNA]</scope>
    <source>
        <strain evidence="3 4">JCM 31130</strain>
    </source>
</reference>
<protein>
    <submittedName>
        <fullName evidence="3">DUF2721 domain-containing protein</fullName>
    </submittedName>
</protein>
<keyword evidence="2" id="KW-0472">Membrane</keyword>
<dbReference type="OrthoDB" id="5985965at2"/>
<keyword evidence="4" id="KW-1185">Reference proteome</keyword>
<dbReference type="Proteomes" id="UP000318212">
    <property type="component" value="Unassembled WGS sequence"/>
</dbReference>
<evidence type="ECO:0000256" key="2">
    <source>
        <dbReference type="SAM" id="Phobius"/>
    </source>
</evidence>
<dbReference type="Pfam" id="PF11026">
    <property type="entry name" value="DUF2721"/>
    <property type="match status" value="1"/>
</dbReference>
<gene>
    <name evidence="3" type="ORF">FKV25_06820</name>
</gene>
<dbReference type="EMBL" id="VICE01000066">
    <property type="protein sequence ID" value="TQD46351.1"/>
    <property type="molecule type" value="Genomic_DNA"/>
</dbReference>
<name>A0A508ACR1_9GAMM</name>
<evidence type="ECO:0000256" key="1">
    <source>
        <dbReference type="SAM" id="Coils"/>
    </source>
</evidence>
<keyword evidence="2" id="KW-0812">Transmembrane</keyword>
<evidence type="ECO:0000313" key="3">
    <source>
        <dbReference type="EMBL" id="TQD46351.1"/>
    </source>
</evidence>
<feature type="coiled-coil region" evidence="1">
    <location>
        <begin position="33"/>
        <end position="60"/>
    </location>
</feature>